<organism evidence="2 3">
    <name type="scientific">Sulfitobacter brevis</name>
    <dbReference type="NCBI Taxonomy" id="74348"/>
    <lineage>
        <taxon>Bacteria</taxon>
        <taxon>Pseudomonadati</taxon>
        <taxon>Pseudomonadota</taxon>
        <taxon>Alphaproteobacteria</taxon>
        <taxon>Rhodobacterales</taxon>
        <taxon>Roseobacteraceae</taxon>
        <taxon>Sulfitobacter</taxon>
    </lineage>
</organism>
<evidence type="ECO:0000259" key="1">
    <source>
        <dbReference type="Pfam" id="PF01636"/>
    </source>
</evidence>
<dbReference type="GO" id="GO:0016301">
    <property type="term" value="F:kinase activity"/>
    <property type="evidence" value="ECO:0007669"/>
    <property type="project" value="UniProtKB-KW"/>
</dbReference>
<dbReference type="OrthoDB" id="179763at2"/>
<dbReference type="SUPFAM" id="SSF56112">
    <property type="entry name" value="Protein kinase-like (PK-like)"/>
    <property type="match status" value="1"/>
</dbReference>
<dbReference type="STRING" id="74348.SAMN04488523_11659"/>
<evidence type="ECO:0000313" key="3">
    <source>
        <dbReference type="Proteomes" id="UP000198977"/>
    </source>
</evidence>
<feature type="domain" description="Aminoglycoside phosphotransferase" evidence="1">
    <location>
        <begin position="67"/>
        <end position="239"/>
    </location>
</feature>
<dbReference type="InterPro" id="IPR011009">
    <property type="entry name" value="Kinase-like_dom_sf"/>
</dbReference>
<protein>
    <submittedName>
        <fullName evidence="2">Thiamine kinase</fullName>
    </submittedName>
</protein>
<dbReference type="RefSeq" id="WP_093925173.1">
    <property type="nucleotide sequence ID" value="NZ_FOMW01000016.1"/>
</dbReference>
<keyword evidence="2" id="KW-0808">Transferase</keyword>
<dbReference type="Pfam" id="PF01636">
    <property type="entry name" value="APH"/>
    <property type="match status" value="1"/>
</dbReference>
<keyword evidence="3" id="KW-1185">Reference proteome</keyword>
<dbReference type="InterPro" id="IPR002575">
    <property type="entry name" value="Aminoglycoside_PTrfase"/>
</dbReference>
<dbReference type="Proteomes" id="UP000198977">
    <property type="component" value="Unassembled WGS sequence"/>
</dbReference>
<dbReference type="AlphaFoldDB" id="A0A1I2FNK7"/>
<dbReference type="Gene3D" id="3.90.1200.10">
    <property type="match status" value="1"/>
</dbReference>
<dbReference type="EMBL" id="FOMW01000016">
    <property type="protein sequence ID" value="SFF06409.1"/>
    <property type="molecule type" value="Genomic_DNA"/>
</dbReference>
<gene>
    <name evidence="2" type="ORF">SAMN04488523_11659</name>
</gene>
<proteinExistence type="predicted"/>
<evidence type="ECO:0000313" key="2">
    <source>
        <dbReference type="EMBL" id="SFF06409.1"/>
    </source>
</evidence>
<name>A0A1I2FNK7_9RHOB</name>
<sequence>MSRLVDDNMMAETVAAAGLSLVSGVAGPEALASPSYKALESRSVMAQGAFIKRMHPEMMLGFDLKAAMALASQAGRVGAGPEVIWHDASSGGIAMHGLADEWSTANQARLQDPTLVSSAMSALKTLHSTDPLEARFNPFVQIDDLIAELKREKAGLPDDIAWLRRLIGQIEPMLETGTLAPCRNDGSSSNLMIGPDGAVMLIDYDRAGMNDPLYDVGCLLAEVTNMERDMRAGYAAYVGSFDEVGFSRARLWSYVDDLLHGLWARLHAKTSQRGGVEWLKYGEWRLIRVRMGLMHPQFEEKIRLSGEAA</sequence>
<accession>A0A1I2FNK7</accession>
<reference evidence="2 3" key="1">
    <citation type="submission" date="2016-10" db="EMBL/GenBank/DDBJ databases">
        <authorList>
            <person name="de Groot N.N."/>
        </authorList>
    </citation>
    <scope>NUCLEOTIDE SEQUENCE [LARGE SCALE GENOMIC DNA]</scope>
    <source>
        <strain evidence="2 3">DSM 11443</strain>
    </source>
</reference>
<keyword evidence="2" id="KW-0418">Kinase</keyword>